<comment type="caution">
    <text evidence="1">The sequence shown here is derived from an EMBL/GenBank/DDBJ whole genome shotgun (WGS) entry which is preliminary data.</text>
</comment>
<dbReference type="AlphaFoldDB" id="A0A699UZ37"/>
<reference evidence="1" key="1">
    <citation type="journal article" date="2019" name="Sci. Rep.">
        <title>Draft genome of Tanacetum cinerariifolium, the natural source of mosquito coil.</title>
        <authorList>
            <person name="Yamashiro T."/>
            <person name="Shiraishi A."/>
            <person name="Satake H."/>
            <person name="Nakayama K."/>
        </authorList>
    </citation>
    <scope>NUCLEOTIDE SEQUENCE</scope>
</reference>
<evidence type="ECO:0000313" key="1">
    <source>
        <dbReference type="EMBL" id="GFD27800.1"/>
    </source>
</evidence>
<sequence>RAWYATLSTFLERSGYRIGAIDKTLFIKQDKKDIMLVQVKQKEDGIFISQDKYVAKILKKFDFLSVKTASTPIETHKPLVKDEEAADVDVHLYRLLPRLHTFQL</sequence>
<name>A0A699UZ37_TANCI</name>
<dbReference type="EMBL" id="BKCJ011379956">
    <property type="protein sequence ID" value="GFD27800.1"/>
    <property type="molecule type" value="Genomic_DNA"/>
</dbReference>
<protein>
    <recommendedName>
        <fullName evidence="2">Reverse transcriptase Ty1/copia-type domain-containing protein</fullName>
    </recommendedName>
</protein>
<evidence type="ECO:0008006" key="2">
    <source>
        <dbReference type="Google" id="ProtNLM"/>
    </source>
</evidence>
<proteinExistence type="predicted"/>
<organism evidence="1">
    <name type="scientific">Tanacetum cinerariifolium</name>
    <name type="common">Dalmatian daisy</name>
    <name type="synonym">Chrysanthemum cinerariifolium</name>
    <dbReference type="NCBI Taxonomy" id="118510"/>
    <lineage>
        <taxon>Eukaryota</taxon>
        <taxon>Viridiplantae</taxon>
        <taxon>Streptophyta</taxon>
        <taxon>Embryophyta</taxon>
        <taxon>Tracheophyta</taxon>
        <taxon>Spermatophyta</taxon>
        <taxon>Magnoliopsida</taxon>
        <taxon>eudicotyledons</taxon>
        <taxon>Gunneridae</taxon>
        <taxon>Pentapetalae</taxon>
        <taxon>asterids</taxon>
        <taxon>campanulids</taxon>
        <taxon>Asterales</taxon>
        <taxon>Asteraceae</taxon>
        <taxon>Asteroideae</taxon>
        <taxon>Anthemideae</taxon>
        <taxon>Anthemidinae</taxon>
        <taxon>Tanacetum</taxon>
    </lineage>
</organism>
<feature type="non-terminal residue" evidence="1">
    <location>
        <position position="1"/>
    </location>
</feature>
<accession>A0A699UZ37</accession>
<gene>
    <name evidence="1" type="ORF">Tci_899769</name>
</gene>